<dbReference type="HOGENOM" id="CLU_1796801_0_0_1"/>
<dbReference type="Proteomes" id="UP000001194">
    <property type="component" value="Unassembled WGS sequence"/>
</dbReference>
<organism evidence="2">
    <name type="scientific">Laccaria bicolor (strain S238N-H82 / ATCC MYA-4686)</name>
    <name type="common">Bicoloured deceiver</name>
    <name type="synonym">Laccaria laccata var. bicolor</name>
    <dbReference type="NCBI Taxonomy" id="486041"/>
    <lineage>
        <taxon>Eukaryota</taxon>
        <taxon>Fungi</taxon>
        <taxon>Dikarya</taxon>
        <taxon>Basidiomycota</taxon>
        <taxon>Agaricomycotina</taxon>
        <taxon>Agaricomycetes</taxon>
        <taxon>Agaricomycetidae</taxon>
        <taxon>Agaricales</taxon>
        <taxon>Agaricineae</taxon>
        <taxon>Hydnangiaceae</taxon>
        <taxon>Laccaria</taxon>
    </lineage>
</organism>
<evidence type="ECO:0000313" key="2">
    <source>
        <dbReference type="Proteomes" id="UP000001194"/>
    </source>
</evidence>
<dbReference type="AlphaFoldDB" id="B0DHW3"/>
<dbReference type="InParanoid" id="B0DHW3"/>
<reference evidence="1 2" key="1">
    <citation type="journal article" date="2008" name="Nature">
        <title>The genome of Laccaria bicolor provides insights into mycorrhizal symbiosis.</title>
        <authorList>
            <person name="Martin F."/>
            <person name="Aerts A."/>
            <person name="Ahren D."/>
            <person name="Brun A."/>
            <person name="Danchin E.G.J."/>
            <person name="Duchaussoy F."/>
            <person name="Gibon J."/>
            <person name="Kohler A."/>
            <person name="Lindquist E."/>
            <person name="Pereda V."/>
            <person name="Salamov A."/>
            <person name="Shapiro H.J."/>
            <person name="Wuyts J."/>
            <person name="Blaudez D."/>
            <person name="Buee M."/>
            <person name="Brokstein P."/>
            <person name="Canbaeck B."/>
            <person name="Cohen D."/>
            <person name="Courty P.E."/>
            <person name="Coutinho P.M."/>
            <person name="Delaruelle C."/>
            <person name="Detter J.C."/>
            <person name="Deveau A."/>
            <person name="DiFazio S."/>
            <person name="Duplessis S."/>
            <person name="Fraissinet-Tachet L."/>
            <person name="Lucic E."/>
            <person name="Frey-Klett P."/>
            <person name="Fourrey C."/>
            <person name="Feussner I."/>
            <person name="Gay G."/>
            <person name="Grimwood J."/>
            <person name="Hoegger P.J."/>
            <person name="Jain P."/>
            <person name="Kilaru S."/>
            <person name="Labbe J."/>
            <person name="Lin Y.C."/>
            <person name="Legue V."/>
            <person name="Le Tacon F."/>
            <person name="Marmeisse R."/>
            <person name="Melayah D."/>
            <person name="Montanini B."/>
            <person name="Muratet M."/>
            <person name="Nehls U."/>
            <person name="Niculita-Hirzel H."/>
            <person name="Oudot-Le Secq M.P."/>
            <person name="Peter M."/>
            <person name="Quesneville H."/>
            <person name="Rajashekar B."/>
            <person name="Reich M."/>
            <person name="Rouhier N."/>
            <person name="Schmutz J."/>
            <person name="Yin T."/>
            <person name="Chalot M."/>
            <person name="Henrissat B."/>
            <person name="Kuees U."/>
            <person name="Lucas S."/>
            <person name="Van de Peer Y."/>
            <person name="Podila G.K."/>
            <person name="Polle A."/>
            <person name="Pukkila P.J."/>
            <person name="Richardson P.M."/>
            <person name="Rouze P."/>
            <person name="Sanders I.R."/>
            <person name="Stajich J.E."/>
            <person name="Tunlid A."/>
            <person name="Tuskan G."/>
            <person name="Grigoriev I.V."/>
        </authorList>
    </citation>
    <scope>NUCLEOTIDE SEQUENCE [LARGE SCALE GENOMIC DNA]</scope>
    <source>
        <strain evidence="2">S238N-H82 / ATCC MYA-4686</strain>
    </source>
</reference>
<gene>
    <name evidence="1" type="ORF">LACBIDRAFT_329400</name>
</gene>
<evidence type="ECO:0000313" key="1">
    <source>
        <dbReference type="EMBL" id="EDR05904.1"/>
    </source>
</evidence>
<dbReference type="KEGG" id="lbc:LACBIDRAFT_329400"/>
<dbReference type="GeneID" id="6079127"/>
<protein>
    <submittedName>
        <fullName evidence="1">Predicted protein</fullName>
    </submittedName>
</protein>
<keyword evidence="2" id="KW-1185">Reference proteome</keyword>
<sequence length="144" mass="16346">MPVTIIIVGKGKTKEGARFLLNERINLLKAVRNHSLMEIQYNPYQANFVRVPIICSRLYNDVMAPLTPFYCRNNFTRRRTQQMSIVSLVNKAGDVSGADTLRLIRLKTLPRCAVLQRSLVVGYTESSYAMDSQLQAFVPAHSKK</sequence>
<dbReference type="RefSeq" id="XP_001883580.1">
    <property type="nucleotide sequence ID" value="XM_001883545.1"/>
</dbReference>
<name>B0DHW3_LACBS</name>
<accession>B0DHW3</accession>
<proteinExistence type="predicted"/>
<dbReference type="EMBL" id="DS547111">
    <property type="protein sequence ID" value="EDR05904.1"/>
    <property type="molecule type" value="Genomic_DNA"/>
</dbReference>